<evidence type="ECO:0000313" key="2">
    <source>
        <dbReference type="EMBL" id="MBW2938489.1"/>
    </source>
</evidence>
<dbReference type="GO" id="GO:0003924">
    <property type="term" value="F:GTPase activity"/>
    <property type="evidence" value="ECO:0007669"/>
    <property type="project" value="InterPro"/>
</dbReference>
<dbReference type="EMBL" id="JAHWDP010000004">
    <property type="protein sequence ID" value="MBW2938489.1"/>
    <property type="molecule type" value="Genomic_DNA"/>
</dbReference>
<dbReference type="NCBIfam" id="TIGR00231">
    <property type="entry name" value="small_GTP"/>
    <property type="match status" value="1"/>
</dbReference>
<protein>
    <submittedName>
        <fullName evidence="2">GTP-binding protein</fullName>
    </submittedName>
</protein>
<name>A0A9X1FQZ1_9FLAO</name>
<dbReference type="GO" id="GO:0005525">
    <property type="term" value="F:GTP binding"/>
    <property type="evidence" value="ECO:0007669"/>
    <property type="project" value="InterPro"/>
</dbReference>
<dbReference type="CDD" id="cd00154">
    <property type="entry name" value="Rab"/>
    <property type="match status" value="1"/>
</dbReference>
<dbReference type="PROSITE" id="PS51419">
    <property type="entry name" value="RAB"/>
    <property type="match status" value="1"/>
</dbReference>
<keyword evidence="1" id="KW-0547">Nucleotide-binding</keyword>
<sequence length="162" mass="18487">MNIAKKVVLLGHFGVGKTSLVRRFVDMAFSEEYLVTVGVHIKKKTVTINGEDISLIIWDIEGKNNIEEARKSYLLGSHAFVYVFDVSRPETYENIESEIAYIKEHFNSIPYCIVGNKADLFTKDFSESFFDKEVFKNSYFTSAKTGDNVETMFIEIAQKTLS</sequence>
<evidence type="ECO:0000313" key="3">
    <source>
        <dbReference type="Proteomes" id="UP001138686"/>
    </source>
</evidence>
<gene>
    <name evidence="2" type="ORF">KXJ69_10245</name>
</gene>
<dbReference type="SMART" id="SM00173">
    <property type="entry name" value="RAS"/>
    <property type="match status" value="1"/>
</dbReference>
<comment type="caution">
    <text evidence="2">The sequence shown here is derived from an EMBL/GenBank/DDBJ whole genome shotgun (WGS) entry which is preliminary data.</text>
</comment>
<dbReference type="Proteomes" id="UP001138686">
    <property type="component" value="Unassembled WGS sequence"/>
</dbReference>
<reference evidence="2" key="1">
    <citation type="submission" date="2021-07" db="EMBL/GenBank/DDBJ databases">
        <title>Aureisphaera sp. CAU 1614 isolated from sea sediment.</title>
        <authorList>
            <person name="Kim W."/>
        </authorList>
    </citation>
    <scope>NUCLEOTIDE SEQUENCE</scope>
    <source>
        <strain evidence="2">CAU 1614</strain>
    </source>
</reference>
<dbReference type="Pfam" id="PF00071">
    <property type="entry name" value="Ras"/>
    <property type="match status" value="1"/>
</dbReference>
<dbReference type="RefSeq" id="WP_219053018.1">
    <property type="nucleotide sequence ID" value="NZ_JAHWDP010000004.1"/>
</dbReference>
<dbReference type="SMART" id="SM00175">
    <property type="entry name" value="RAB"/>
    <property type="match status" value="1"/>
</dbReference>
<keyword evidence="3" id="KW-1185">Reference proteome</keyword>
<dbReference type="PROSITE" id="PS51421">
    <property type="entry name" value="RAS"/>
    <property type="match status" value="1"/>
</dbReference>
<evidence type="ECO:0000256" key="1">
    <source>
        <dbReference type="ARBA" id="ARBA00022741"/>
    </source>
</evidence>
<dbReference type="InterPro" id="IPR005225">
    <property type="entry name" value="Small_GTP-bd"/>
</dbReference>
<dbReference type="PANTHER" id="PTHR47978">
    <property type="match status" value="1"/>
</dbReference>
<organism evidence="2 3">
    <name type="scientific">Halomarinibacterium sedimenti</name>
    <dbReference type="NCBI Taxonomy" id="2857106"/>
    <lineage>
        <taxon>Bacteria</taxon>
        <taxon>Pseudomonadati</taxon>
        <taxon>Bacteroidota</taxon>
        <taxon>Flavobacteriia</taxon>
        <taxon>Flavobacteriales</taxon>
        <taxon>Flavobacteriaceae</taxon>
        <taxon>Halomarinibacterium</taxon>
    </lineage>
</organism>
<dbReference type="InterPro" id="IPR001806">
    <property type="entry name" value="Small_GTPase"/>
</dbReference>
<dbReference type="FunFam" id="3.40.50.300:FF:001447">
    <property type="entry name" value="Ras-related protein Rab-1B"/>
    <property type="match status" value="1"/>
</dbReference>
<accession>A0A9X1FQZ1</accession>
<dbReference type="AlphaFoldDB" id="A0A9X1FQZ1"/>
<dbReference type="SMART" id="SM00174">
    <property type="entry name" value="RHO"/>
    <property type="match status" value="1"/>
</dbReference>
<proteinExistence type="predicted"/>